<dbReference type="AlphaFoldDB" id="A0AAV7W5B9"/>
<reference evidence="2" key="1">
    <citation type="journal article" date="2022" name="bioRxiv">
        <title>Sequencing and chromosome-scale assembly of the giantPleurodeles waltlgenome.</title>
        <authorList>
            <person name="Brown T."/>
            <person name="Elewa A."/>
            <person name="Iarovenko S."/>
            <person name="Subramanian E."/>
            <person name="Araus A.J."/>
            <person name="Petzold A."/>
            <person name="Susuki M."/>
            <person name="Suzuki K.-i.T."/>
            <person name="Hayashi T."/>
            <person name="Toyoda A."/>
            <person name="Oliveira C."/>
            <person name="Osipova E."/>
            <person name="Leigh N.D."/>
            <person name="Simon A."/>
            <person name="Yun M.H."/>
        </authorList>
    </citation>
    <scope>NUCLEOTIDE SEQUENCE</scope>
    <source>
        <strain evidence="2">20211129_DDA</strain>
        <tissue evidence="2">Liver</tissue>
    </source>
</reference>
<proteinExistence type="predicted"/>
<feature type="region of interest" description="Disordered" evidence="1">
    <location>
        <begin position="1"/>
        <end position="53"/>
    </location>
</feature>
<dbReference type="Proteomes" id="UP001066276">
    <property type="component" value="Chromosome 1_2"/>
</dbReference>
<evidence type="ECO:0000313" key="3">
    <source>
        <dbReference type="Proteomes" id="UP001066276"/>
    </source>
</evidence>
<protein>
    <submittedName>
        <fullName evidence="2">Uncharacterized protein</fullName>
    </submittedName>
</protein>
<keyword evidence="3" id="KW-1185">Reference proteome</keyword>
<gene>
    <name evidence="2" type="ORF">NDU88_004031</name>
</gene>
<feature type="compositionally biased region" description="Polar residues" evidence="1">
    <location>
        <begin position="1"/>
        <end position="10"/>
    </location>
</feature>
<feature type="non-terminal residue" evidence="2">
    <location>
        <position position="1"/>
    </location>
</feature>
<accession>A0AAV7W5B9</accession>
<evidence type="ECO:0000256" key="1">
    <source>
        <dbReference type="SAM" id="MobiDB-lite"/>
    </source>
</evidence>
<name>A0AAV7W5B9_PLEWA</name>
<comment type="caution">
    <text evidence="2">The sequence shown here is derived from an EMBL/GenBank/DDBJ whole genome shotgun (WGS) entry which is preliminary data.</text>
</comment>
<organism evidence="2 3">
    <name type="scientific">Pleurodeles waltl</name>
    <name type="common">Iberian ribbed newt</name>
    <dbReference type="NCBI Taxonomy" id="8319"/>
    <lineage>
        <taxon>Eukaryota</taxon>
        <taxon>Metazoa</taxon>
        <taxon>Chordata</taxon>
        <taxon>Craniata</taxon>
        <taxon>Vertebrata</taxon>
        <taxon>Euteleostomi</taxon>
        <taxon>Amphibia</taxon>
        <taxon>Batrachia</taxon>
        <taxon>Caudata</taxon>
        <taxon>Salamandroidea</taxon>
        <taxon>Salamandridae</taxon>
        <taxon>Pleurodelinae</taxon>
        <taxon>Pleurodeles</taxon>
    </lineage>
</organism>
<dbReference type="EMBL" id="JANPWB010000002">
    <property type="protein sequence ID" value="KAJ1208648.1"/>
    <property type="molecule type" value="Genomic_DNA"/>
</dbReference>
<evidence type="ECO:0000313" key="2">
    <source>
        <dbReference type="EMBL" id="KAJ1208648.1"/>
    </source>
</evidence>
<sequence>SYSCLMTTTSESRDSGLSAAAEAREHFGQVTASGDPGRGRGRNSCVRPRTKQKSMPVPILLATTSPALLPAVRVPDCTCCCTSHSTRTFQKNIL</sequence>
<feature type="non-terminal residue" evidence="2">
    <location>
        <position position="94"/>
    </location>
</feature>